<keyword evidence="3" id="KW-1185">Reference proteome</keyword>
<organism evidence="2 3">
    <name type="scientific">Frankia alni (strain DSM 45986 / CECT 9034 / ACN14a)</name>
    <dbReference type="NCBI Taxonomy" id="326424"/>
    <lineage>
        <taxon>Bacteria</taxon>
        <taxon>Bacillati</taxon>
        <taxon>Actinomycetota</taxon>
        <taxon>Actinomycetes</taxon>
        <taxon>Frankiales</taxon>
        <taxon>Frankiaceae</taxon>
        <taxon>Frankia</taxon>
    </lineage>
</organism>
<dbReference type="HOGENOM" id="CLU_2493338_0_0_11"/>
<accession>Q0RGP0</accession>
<dbReference type="KEGG" id="fal:FRAAL4706"/>
<keyword evidence="1" id="KW-1133">Transmembrane helix</keyword>
<keyword evidence="1" id="KW-0812">Transmembrane</keyword>
<protein>
    <submittedName>
        <fullName evidence="2">Uncharacterized protein</fullName>
    </submittedName>
</protein>
<name>Q0RGP0_FRAAA</name>
<dbReference type="RefSeq" id="WP_011605820.1">
    <property type="nucleotide sequence ID" value="NC_008278.1"/>
</dbReference>
<dbReference type="EMBL" id="CT573213">
    <property type="protein sequence ID" value="CAJ63347.1"/>
    <property type="molecule type" value="Genomic_DNA"/>
</dbReference>
<evidence type="ECO:0000313" key="2">
    <source>
        <dbReference type="EMBL" id="CAJ63347.1"/>
    </source>
</evidence>
<sequence>MWNRDEVRGLFDRIDVPFRTVGGVHHARELPTMFPRLHLPFAERRPVVFQVVFGSCLCLAVGLFLLVAVVLLGPPPAGGGREYNHR</sequence>
<dbReference type="Proteomes" id="UP000000657">
    <property type="component" value="Chromosome"/>
</dbReference>
<gene>
    <name evidence="2" type="ordered locus">FRAAL4706</name>
</gene>
<feature type="transmembrane region" description="Helical" evidence="1">
    <location>
        <begin position="47"/>
        <end position="72"/>
    </location>
</feature>
<evidence type="ECO:0000313" key="3">
    <source>
        <dbReference type="Proteomes" id="UP000000657"/>
    </source>
</evidence>
<proteinExistence type="predicted"/>
<reference evidence="2 3" key="1">
    <citation type="journal article" date="2007" name="Genome Res.">
        <title>Genome characteristics of facultatively symbiotic Frankia sp. strains reflect host range and host plant biogeography.</title>
        <authorList>
            <person name="Normand P."/>
            <person name="Lapierre P."/>
            <person name="Tisa L.S."/>
            <person name="Gogarten J.P."/>
            <person name="Alloisio N."/>
            <person name="Bagnarol E."/>
            <person name="Bassi C.A."/>
            <person name="Berry A.M."/>
            <person name="Bickhart D.M."/>
            <person name="Choisne N."/>
            <person name="Couloux A."/>
            <person name="Cournoyer B."/>
            <person name="Cruveiller S."/>
            <person name="Daubin V."/>
            <person name="Demange N."/>
            <person name="Francino M.P."/>
            <person name="Goltsman E."/>
            <person name="Huang Y."/>
            <person name="Kopp O.R."/>
            <person name="Labarre L."/>
            <person name="Lapidus A."/>
            <person name="Lavire C."/>
            <person name="Marechal J."/>
            <person name="Martinez M."/>
            <person name="Mastronunzio J.E."/>
            <person name="Mullin B.C."/>
            <person name="Niemann J."/>
            <person name="Pujic P."/>
            <person name="Rawnsley T."/>
            <person name="Rouy Z."/>
            <person name="Schenowitz C."/>
            <person name="Sellstedt A."/>
            <person name="Tavares F."/>
            <person name="Tomkins J.P."/>
            <person name="Vallenet D."/>
            <person name="Valverde C."/>
            <person name="Wall L.G."/>
            <person name="Wang Y."/>
            <person name="Medigue C."/>
            <person name="Benson D.R."/>
        </authorList>
    </citation>
    <scope>NUCLEOTIDE SEQUENCE [LARGE SCALE GENOMIC DNA]</scope>
    <source>
        <strain evidence="3">DSM 45986 / CECT 9034 / ACN14a</strain>
    </source>
</reference>
<dbReference type="STRING" id="326424.FRAAL4706"/>
<evidence type="ECO:0000256" key="1">
    <source>
        <dbReference type="SAM" id="Phobius"/>
    </source>
</evidence>
<keyword evidence="1" id="KW-0472">Membrane</keyword>
<dbReference type="AlphaFoldDB" id="Q0RGP0"/>